<feature type="domain" description="Cytosolic fatty-acid binding proteins" evidence="4">
    <location>
        <begin position="17"/>
        <end position="34"/>
    </location>
</feature>
<dbReference type="PROSITE" id="PS00214">
    <property type="entry name" value="FABP"/>
    <property type="match status" value="1"/>
</dbReference>
<dbReference type="EMBL" id="AZBU02000002">
    <property type="protein sequence ID" value="TKR94166.1"/>
    <property type="molecule type" value="Genomic_DNA"/>
</dbReference>
<dbReference type="STRING" id="34508.A0A4U5PCX1"/>
<dbReference type="InterPro" id="IPR012674">
    <property type="entry name" value="Calycin"/>
</dbReference>
<comment type="caution">
    <text evidence="5">The sequence shown here is derived from an EMBL/GenBank/DDBJ whole genome shotgun (WGS) entry which is preliminary data.</text>
</comment>
<name>A0A4U5PCX1_STECR</name>
<evidence type="ECO:0000256" key="2">
    <source>
        <dbReference type="ARBA" id="ARBA00023121"/>
    </source>
</evidence>
<dbReference type="InterPro" id="IPR031259">
    <property type="entry name" value="ILBP"/>
</dbReference>
<evidence type="ECO:0000313" key="6">
    <source>
        <dbReference type="Proteomes" id="UP000298663"/>
    </source>
</evidence>
<protein>
    <recommendedName>
        <fullName evidence="4">Cytosolic fatty-acid binding proteins domain-containing protein</fullName>
    </recommendedName>
</protein>
<dbReference type="PRINTS" id="PR00178">
    <property type="entry name" value="FATTYACIDBP"/>
</dbReference>
<gene>
    <name evidence="5" type="ORF">L596_008490</name>
</gene>
<evidence type="ECO:0000259" key="4">
    <source>
        <dbReference type="PROSITE" id="PS00214"/>
    </source>
</evidence>
<keyword evidence="6" id="KW-1185">Reference proteome</keyword>
<sequence>MSPAPSYLSIMQDQFLGKWQVVESENFDDYMKEVGVGFVTRKAAGSLKPVMEVTIDNGKWKMYSTTTMKSHTLEFELGKEVDTTTADGRKMKSTFTLGADGKLVQDEKKISSGDKDSVITRYVQGEKLIAEMQSGNVHAKRIYQKL</sequence>
<dbReference type="OrthoDB" id="412780at2759"/>
<dbReference type="SUPFAM" id="SSF50814">
    <property type="entry name" value="Lipocalins"/>
    <property type="match status" value="1"/>
</dbReference>
<reference evidence="5 6" key="1">
    <citation type="journal article" date="2015" name="Genome Biol.">
        <title>Comparative genomics of Steinernema reveals deeply conserved gene regulatory networks.</title>
        <authorList>
            <person name="Dillman A.R."/>
            <person name="Macchietto M."/>
            <person name="Porter C.F."/>
            <person name="Rogers A."/>
            <person name="Williams B."/>
            <person name="Antoshechkin I."/>
            <person name="Lee M.M."/>
            <person name="Goodwin Z."/>
            <person name="Lu X."/>
            <person name="Lewis E.E."/>
            <person name="Goodrich-Blair H."/>
            <person name="Stock S.P."/>
            <person name="Adams B.J."/>
            <person name="Sternberg P.W."/>
            <person name="Mortazavi A."/>
        </authorList>
    </citation>
    <scope>NUCLEOTIDE SEQUENCE [LARGE SCALE GENOMIC DNA]</scope>
    <source>
        <strain evidence="5 6">ALL</strain>
    </source>
</reference>
<evidence type="ECO:0000313" key="5">
    <source>
        <dbReference type="EMBL" id="TKR94166.1"/>
    </source>
</evidence>
<comment type="similarity">
    <text evidence="1 3">Belongs to the calycin superfamily. Fatty-acid binding protein (FABP) family.</text>
</comment>
<dbReference type="GO" id="GO:0005504">
    <property type="term" value="F:fatty acid binding"/>
    <property type="evidence" value="ECO:0007669"/>
    <property type="project" value="UniProtKB-ARBA"/>
</dbReference>
<evidence type="ECO:0000256" key="3">
    <source>
        <dbReference type="RuleBase" id="RU003696"/>
    </source>
</evidence>
<dbReference type="Proteomes" id="UP000298663">
    <property type="component" value="Unassembled WGS sequence"/>
</dbReference>
<keyword evidence="3" id="KW-0813">Transport</keyword>
<accession>A0A4U5PCX1</accession>
<dbReference type="InterPro" id="IPR000463">
    <property type="entry name" value="Fatty_acid-bd"/>
</dbReference>
<dbReference type="AlphaFoldDB" id="A0A4U5PCX1"/>
<organism evidence="5 6">
    <name type="scientific">Steinernema carpocapsae</name>
    <name type="common">Entomopathogenic nematode</name>
    <dbReference type="NCBI Taxonomy" id="34508"/>
    <lineage>
        <taxon>Eukaryota</taxon>
        <taxon>Metazoa</taxon>
        <taxon>Ecdysozoa</taxon>
        <taxon>Nematoda</taxon>
        <taxon>Chromadorea</taxon>
        <taxon>Rhabditida</taxon>
        <taxon>Tylenchina</taxon>
        <taxon>Panagrolaimomorpha</taxon>
        <taxon>Strongyloidoidea</taxon>
        <taxon>Steinernematidae</taxon>
        <taxon>Steinernema</taxon>
    </lineage>
</organism>
<evidence type="ECO:0000256" key="1">
    <source>
        <dbReference type="ARBA" id="ARBA00008390"/>
    </source>
</evidence>
<dbReference type="InterPro" id="IPR000566">
    <property type="entry name" value="Lipocln_cytosolic_FA-bd_dom"/>
</dbReference>
<keyword evidence="2" id="KW-0446">Lipid-binding</keyword>
<proteinExistence type="inferred from homology"/>
<dbReference type="CDD" id="cd00742">
    <property type="entry name" value="FABP"/>
    <property type="match status" value="1"/>
</dbReference>
<dbReference type="PANTHER" id="PTHR11955">
    <property type="entry name" value="FATTY ACID BINDING PROTEIN"/>
    <property type="match status" value="1"/>
</dbReference>
<dbReference type="Pfam" id="PF00061">
    <property type="entry name" value="Lipocalin"/>
    <property type="match status" value="1"/>
</dbReference>
<reference evidence="5 6" key="2">
    <citation type="journal article" date="2019" name="G3 (Bethesda)">
        <title>Hybrid Assembly of the Genome of the Entomopathogenic Nematode Steinernema carpocapsae Identifies the X-Chromosome.</title>
        <authorList>
            <person name="Serra L."/>
            <person name="Macchietto M."/>
            <person name="Macias-Munoz A."/>
            <person name="McGill C.J."/>
            <person name="Rodriguez I.M."/>
            <person name="Rodriguez B."/>
            <person name="Murad R."/>
            <person name="Mortazavi A."/>
        </authorList>
    </citation>
    <scope>NUCLEOTIDE SEQUENCE [LARGE SCALE GENOMIC DNA]</scope>
    <source>
        <strain evidence="5 6">ALL</strain>
    </source>
</reference>
<dbReference type="FunFam" id="2.40.128.20:FF:000001">
    <property type="entry name" value="Fatty acid-binding protein, adipocyte"/>
    <property type="match status" value="1"/>
</dbReference>
<dbReference type="Gene3D" id="2.40.128.20">
    <property type="match status" value="1"/>
</dbReference>